<evidence type="ECO:0000313" key="2">
    <source>
        <dbReference type="EMBL" id="MCP1336792.1"/>
    </source>
</evidence>
<feature type="domain" description="YscD/Y4YQ C-terminal" evidence="1">
    <location>
        <begin position="286"/>
        <end position="327"/>
    </location>
</feature>
<organism evidence="2 3">
    <name type="scientific">Futiania mangrovi</name>
    <dbReference type="NCBI Taxonomy" id="2959716"/>
    <lineage>
        <taxon>Bacteria</taxon>
        <taxon>Pseudomonadati</taxon>
        <taxon>Pseudomonadota</taxon>
        <taxon>Alphaproteobacteria</taxon>
        <taxon>Futianiales</taxon>
        <taxon>Futianiaceae</taxon>
        <taxon>Futiania</taxon>
    </lineage>
</organism>
<dbReference type="RefSeq" id="WP_269332738.1">
    <property type="nucleotide sequence ID" value="NZ_JAMZFT010000002.1"/>
</dbReference>
<proteinExistence type="predicted"/>
<dbReference type="InterPro" id="IPR057770">
    <property type="entry name" value="YscD/Y4YQ_C"/>
</dbReference>
<comment type="caution">
    <text evidence="2">The sequence shown here is derived from an EMBL/GenBank/DDBJ whole genome shotgun (WGS) entry which is preliminary data.</text>
</comment>
<name>A0A9J6PG47_9PROT</name>
<dbReference type="Pfam" id="PF23893">
    <property type="entry name" value="Y4YQ_C"/>
    <property type="match status" value="1"/>
</dbReference>
<gene>
    <name evidence="2" type="ORF">NJQ99_10265</name>
</gene>
<evidence type="ECO:0000259" key="1">
    <source>
        <dbReference type="Pfam" id="PF23893"/>
    </source>
</evidence>
<evidence type="ECO:0000313" key="3">
    <source>
        <dbReference type="Proteomes" id="UP001055804"/>
    </source>
</evidence>
<keyword evidence="3" id="KW-1185">Reference proteome</keyword>
<reference evidence="2" key="1">
    <citation type="submission" date="2022-06" db="EMBL/GenBank/DDBJ databases">
        <title>Isolation and Genomics of Futiania mangrovii gen. nov., sp. nov., a Rare and Metabolically-versatile member in the Class Alphaproteobacteria.</title>
        <authorList>
            <person name="Liu L."/>
            <person name="Huang W.-C."/>
            <person name="Pan J."/>
            <person name="Li J."/>
            <person name="Huang Y."/>
            <person name="Du H."/>
            <person name="Liu Y."/>
            <person name="Li M."/>
        </authorList>
    </citation>
    <scope>NUCLEOTIDE SEQUENCE</scope>
    <source>
        <strain evidence="2">FT118</strain>
    </source>
</reference>
<dbReference type="Proteomes" id="UP001055804">
    <property type="component" value="Unassembled WGS sequence"/>
</dbReference>
<dbReference type="AlphaFoldDB" id="A0A9J6PG47"/>
<protein>
    <recommendedName>
        <fullName evidence="1">YscD/Y4YQ C-terminal domain-containing protein</fullName>
    </recommendedName>
</protein>
<sequence>MDLRGTIVGTISRLRPGGGAAGPLGPEAGLPVLSLGFRTGLQAGALLTCDVGTDGVSIGAALGSDIVLLDEGVTERACRLTVGRRFGAPVLEVLALDGRVEIEGIGPAGTETPLQVSFPATLTVDGSVILDVDVEAGAGTGAAFAVNPTTGVIAIAAGLALLAVAVPVVGSLFGGGGAALTSAVSAAEARASRDRLREVAAAVDALAARSPAVAAHQVDVGSGIVTLAVTRRPGTDDAWAGLYSAIDGVAGEVLVRVTQTTARAAVVQSPDLPRFVSISAIEGGPSHVVTQDGLRLPVGAVAPGGWRIVRIAGREVVIEREGVEIELAL</sequence>
<dbReference type="EMBL" id="JAMZFT010000002">
    <property type="protein sequence ID" value="MCP1336792.1"/>
    <property type="molecule type" value="Genomic_DNA"/>
</dbReference>
<accession>A0A9J6PG47</accession>